<evidence type="ECO:0000313" key="1">
    <source>
        <dbReference type="EMBL" id="KAF1958978.1"/>
    </source>
</evidence>
<organism evidence="1 2">
    <name type="scientific">Byssothecium circinans</name>
    <dbReference type="NCBI Taxonomy" id="147558"/>
    <lineage>
        <taxon>Eukaryota</taxon>
        <taxon>Fungi</taxon>
        <taxon>Dikarya</taxon>
        <taxon>Ascomycota</taxon>
        <taxon>Pezizomycotina</taxon>
        <taxon>Dothideomycetes</taxon>
        <taxon>Pleosporomycetidae</taxon>
        <taxon>Pleosporales</taxon>
        <taxon>Massarineae</taxon>
        <taxon>Massarinaceae</taxon>
        <taxon>Byssothecium</taxon>
    </lineage>
</organism>
<proteinExistence type="predicted"/>
<protein>
    <submittedName>
        <fullName evidence="1">Uncharacterized protein</fullName>
    </submittedName>
</protein>
<keyword evidence="2" id="KW-1185">Reference proteome</keyword>
<accession>A0A6A5U2T6</accession>
<reference evidence="1" key="1">
    <citation type="journal article" date="2020" name="Stud. Mycol.">
        <title>101 Dothideomycetes genomes: a test case for predicting lifestyles and emergence of pathogens.</title>
        <authorList>
            <person name="Haridas S."/>
            <person name="Albert R."/>
            <person name="Binder M."/>
            <person name="Bloem J."/>
            <person name="Labutti K."/>
            <person name="Salamov A."/>
            <person name="Andreopoulos B."/>
            <person name="Baker S."/>
            <person name="Barry K."/>
            <person name="Bills G."/>
            <person name="Bluhm B."/>
            <person name="Cannon C."/>
            <person name="Castanera R."/>
            <person name="Culley D."/>
            <person name="Daum C."/>
            <person name="Ezra D."/>
            <person name="Gonzalez J."/>
            <person name="Henrissat B."/>
            <person name="Kuo A."/>
            <person name="Liang C."/>
            <person name="Lipzen A."/>
            <person name="Lutzoni F."/>
            <person name="Magnuson J."/>
            <person name="Mondo S."/>
            <person name="Nolan M."/>
            <person name="Ohm R."/>
            <person name="Pangilinan J."/>
            <person name="Park H.-J."/>
            <person name="Ramirez L."/>
            <person name="Alfaro M."/>
            <person name="Sun H."/>
            <person name="Tritt A."/>
            <person name="Yoshinaga Y."/>
            <person name="Zwiers L.-H."/>
            <person name="Turgeon B."/>
            <person name="Goodwin S."/>
            <person name="Spatafora J."/>
            <person name="Crous P."/>
            <person name="Grigoriev I."/>
        </authorList>
    </citation>
    <scope>NUCLEOTIDE SEQUENCE</scope>
    <source>
        <strain evidence="1">CBS 675.92</strain>
    </source>
</reference>
<dbReference type="AlphaFoldDB" id="A0A6A5U2T6"/>
<evidence type="ECO:0000313" key="2">
    <source>
        <dbReference type="Proteomes" id="UP000800035"/>
    </source>
</evidence>
<dbReference type="EMBL" id="ML976986">
    <property type="protein sequence ID" value="KAF1958978.1"/>
    <property type="molecule type" value="Genomic_DNA"/>
</dbReference>
<sequence>MARAKRFEVKMVRPRQVTNIPLTMRDRMNVKTLFHCRNKKTMRAFIETHAACISSLINDLDSLTGLQMAERAIMIRDEWKSKGKHVPLVRRLDRFRTAEEVIMSGGDWKKDPGDVWSGSHGLKMGISETPSTTNNAMDACIDPILLRASYSSFKRETIQTPKKIIQTTLLPTPPPSPTTDSTIIPLTHRLMSPRHPPTHAPSFPQPTIEATELLEVLARNAETGYPKTSYLPRTFFISFAHYDKHDFHIVQTTTHRRLVKSLKVHRLVSELTVYFFTGCGRKTAVGNTFERLCGELAKEVRRTVEWDRGVDGERESWDIVGSVFCP</sequence>
<gene>
    <name evidence="1" type="ORF">CC80DRAFT_546295</name>
</gene>
<dbReference type="Proteomes" id="UP000800035">
    <property type="component" value="Unassembled WGS sequence"/>
</dbReference>
<name>A0A6A5U2T6_9PLEO</name>